<feature type="non-terminal residue" evidence="2">
    <location>
        <position position="53"/>
    </location>
</feature>
<organism evidence="2">
    <name type="scientific">uncultured Actinosynnema sp</name>
    <dbReference type="NCBI Taxonomy" id="905025"/>
    <lineage>
        <taxon>Bacteria</taxon>
        <taxon>Bacillati</taxon>
        <taxon>Actinomycetota</taxon>
        <taxon>Actinomycetes</taxon>
        <taxon>Pseudonocardiales</taxon>
        <taxon>Pseudonocardiaceae</taxon>
        <taxon>Actinosynnema</taxon>
        <taxon>environmental samples</taxon>
    </lineage>
</organism>
<evidence type="ECO:0000313" key="2">
    <source>
        <dbReference type="EMBL" id="AIA84931.1"/>
    </source>
</evidence>
<feature type="compositionally biased region" description="Acidic residues" evidence="1">
    <location>
        <begin position="1"/>
        <end position="12"/>
    </location>
</feature>
<feature type="region of interest" description="Disordered" evidence="1">
    <location>
        <begin position="1"/>
        <end position="53"/>
    </location>
</feature>
<accession>A0A060BWT8</accession>
<reference evidence="2" key="1">
    <citation type="journal article" date="2013" name="Environ. Microbiol.">
        <title>Seasonally variable intestinal metagenomes of the red palm weevil (Rhynchophorus ferrugineus).</title>
        <authorList>
            <person name="Jia S."/>
            <person name="Zhang X."/>
            <person name="Zhang G."/>
            <person name="Yin A."/>
            <person name="Zhang S."/>
            <person name="Li F."/>
            <person name="Wang L."/>
            <person name="Zhao D."/>
            <person name="Yun Q."/>
            <person name="Tala"/>
            <person name="Wang J."/>
            <person name="Sun G."/>
            <person name="Baabdullah M."/>
            <person name="Yu X."/>
            <person name="Hu S."/>
            <person name="Al-Mssallem I.S."/>
            <person name="Yu J."/>
        </authorList>
    </citation>
    <scope>NUCLEOTIDE SEQUENCE</scope>
</reference>
<dbReference type="AlphaFoldDB" id="A0A060BWT8"/>
<sequence length="53" mass="5693">MDSDDDGMPDEWEQSHGLQPTVADHNADADGDGYPNLRRVSQRHQSAAAGSLA</sequence>
<name>A0A060BWT8_9PSEU</name>
<protein>
    <submittedName>
        <fullName evidence="2">CAZy families CBM2|PL1 protein</fullName>
    </submittedName>
</protein>
<dbReference type="EMBL" id="KF117672">
    <property type="protein sequence ID" value="AIA84931.1"/>
    <property type="molecule type" value="Genomic_DNA"/>
</dbReference>
<proteinExistence type="predicted"/>
<evidence type="ECO:0000256" key="1">
    <source>
        <dbReference type="SAM" id="MobiDB-lite"/>
    </source>
</evidence>